<protein>
    <submittedName>
        <fullName evidence="2">B3/4 domain-containing protein</fullName>
    </submittedName>
</protein>
<dbReference type="InterPro" id="IPR020825">
    <property type="entry name" value="Phe-tRNA_synthase-like_B3/B4"/>
</dbReference>
<dbReference type="InterPro" id="IPR005146">
    <property type="entry name" value="B3/B4_tRNA-bd"/>
</dbReference>
<name>A0ABW0JC60_9BURK</name>
<accession>A0ABW0JC60</accession>
<comment type="caution">
    <text evidence="2">The sequence shown here is derived from an EMBL/GenBank/DDBJ whole genome shotgun (WGS) entry which is preliminary data.</text>
</comment>
<evidence type="ECO:0000313" key="3">
    <source>
        <dbReference type="Proteomes" id="UP001596103"/>
    </source>
</evidence>
<gene>
    <name evidence="2" type="ORF">ACFPTO_18110</name>
</gene>
<dbReference type="EMBL" id="JBHSMP010000021">
    <property type="protein sequence ID" value="MFC5430699.1"/>
    <property type="molecule type" value="Genomic_DNA"/>
</dbReference>
<evidence type="ECO:0000259" key="1">
    <source>
        <dbReference type="SMART" id="SM00873"/>
    </source>
</evidence>
<feature type="domain" description="B3/B4 tRNA-binding" evidence="1">
    <location>
        <begin position="75"/>
        <end position="226"/>
    </location>
</feature>
<sequence length="249" mass="27011">MSAEKSDPVAAALDQFRVAEAIYDDYPETTVAVVVALGLTNGPSTAESQGALASAAAAVREKLDADGLKDHPKVSCWHEIYKRFNAKPRKYPSSVESLARRALRGESEIPGINALVDFYNALSLRYLVPIGGEDLDTLVGQLELRPATGNEPFDIADDSAASEVIVPTGEIVWADDVGVTCRRWNWRQGRRTRLTESTVNAWFIIDSALPSTGGKEIGEIVKELCNVLRVQGRAMQVGYRLIKAGVPAL</sequence>
<reference evidence="3" key="1">
    <citation type="journal article" date="2019" name="Int. J. Syst. Evol. Microbiol.">
        <title>The Global Catalogue of Microorganisms (GCM) 10K type strain sequencing project: providing services to taxonomists for standard genome sequencing and annotation.</title>
        <authorList>
            <consortium name="The Broad Institute Genomics Platform"/>
            <consortium name="The Broad Institute Genome Sequencing Center for Infectious Disease"/>
            <person name="Wu L."/>
            <person name="Ma J."/>
        </authorList>
    </citation>
    <scope>NUCLEOTIDE SEQUENCE [LARGE SCALE GENOMIC DNA]</scope>
    <source>
        <strain evidence="3">CCUG 56042</strain>
    </source>
</reference>
<dbReference type="SUPFAM" id="SSF56037">
    <property type="entry name" value="PheT/TilS domain"/>
    <property type="match status" value="1"/>
</dbReference>
<dbReference type="PANTHER" id="PTHR39209">
    <property type="match status" value="1"/>
</dbReference>
<dbReference type="Pfam" id="PF03483">
    <property type="entry name" value="B3_4"/>
    <property type="match status" value="1"/>
</dbReference>
<dbReference type="SMART" id="SM00873">
    <property type="entry name" value="B3_4"/>
    <property type="match status" value="1"/>
</dbReference>
<dbReference type="Gene3D" id="3.50.40.10">
    <property type="entry name" value="Phenylalanyl-trna Synthetase, Chain B, domain 3"/>
    <property type="match status" value="1"/>
</dbReference>
<proteinExistence type="predicted"/>
<dbReference type="Proteomes" id="UP001596103">
    <property type="component" value="Unassembled WGS sequence"/>
</dbReference>
<dbReference type="PANTHER" id="PTHR39209:SF2">
    <property type="entry name" value="CYTOPLASMIC PROTEIN"/>
    <property type="match status" value="1"/>
</dbReference>
<evidence type="ECO:0000313" key="2">
    <source>
        <dbReference type="EMBL" id="MFC5430699.1"/>
    </source>
</evidence>
<keyword evidence="3" id="KW-1185">Reference proteome</keyword>
<dbReference type="RefSeq" id="WP_377713365.1">
    <property type="nucleotide sequence ID" value="NZ_JBHSMP010000021.1"/>
</dbReference>
<organism evidence="2 3">
    <name type="scientific">Paraburkholderia denitrificans</name>
    <dbReference type="NCBI Taxonomy" id="694025"/>
    <lineage>
        <taxon>Bacteria</taxon>
        <taxon>Pseudomonadati</taxon>
        <taxon>Pseudomonadota</taxon>
        <taxon>Betaproteobacteria</taxon>
        <taxon>Burkholderiales</taxon>
        <taxon>Burkholderiaceae</taxon>
        <taxon>Paraburkholderia</taxon>
    </lineage>
</organism>